<dbReference type="PANTHER" id="PTHR15535">
    <property type="entry name" value="TRANSMEMBRANE PROTEIN 2-RELATED"/>
    <property type="match status" value="1"/>
</dbReference>
<evidence type="ECO:0000313" key="4">
    <source>
        <dbReference type="Proteomes" id="UP000735302"/>
    </source>
</evidence>
<protein>
    <submittedName>
        <fullName evidence="3">Transmembrane protein 2-like</fullName>
    </submittedName>
</protein>
<keyword evidence="4" id="KW-1185">Reference proteome</keyword>
<dbReference type="EMBL" id="BLXT01008026">
    <property type="protein sequence ID" value="GFO45236.1"/>
    <property type="molecule type" value="Genomic_DNA"/>
</dbReference>
<dbReference type="Pfam" id="PF24605">
    <property type="entry name" value="CEMIP_X"/>
    <property type="match status" value="1"/>
</dbReference>
<feature type="region of interest" description="Disordered" evidence="1">
    <location>
        <begin position="259"/>
        <end position="288"/>
    </location>
</feature>
<evidence type="ECO:0000313" key="3">
    <source>
        <dbReference type="EMBL" id="GFO45236.1"/>
    </source>
</evidence>
<name>A0AAV4DMR0_9GAST</name>
<feature type="compositionally biased region" description="Pro residues" evidence="1">
    <location>
        <begin position="278"/>
        <end position="288"/>
    </location>
</feature>
<dbReference type="InterPro" id="IPR055400">
    <property type="entry name" value="CEMIP_X"/>
</dbReference>
<gene>
    <name evidence="3" type="ORF">PoB_007174100</name>
</gene>
<dbReference type="InterPro" id="IPR052252">
    <property type="entry name" value="CEMIP/CEMIP2"/>
</dbReference>
<sequence length="288" mass="32801">MDGNASTPWWNVFDGTGNIIFRDLDGSLTLNKDTAVVDNRPFFNGPRCSIRPDWGLAICPYKYVQMVIRGKTGVLHKKFRGKTPVLINRDDKPEDVYVQTGATGHKYNLRVLRSYTVKFNSTLGPPPRDIQFRPKFGLENNEMIRIAVCLPKSTNKFTIYSTYPQLHPKRKLFPKMVNSLKDLNRDTTMKAFFWDKEEGYLYFKMRSPYSLTRPGQVCPGDVCLDVNIIRADGGNEPAVCDTLVTPYFFRDRSRKIRNRDCEPATSQGLGAPIETGFEPPPPSDENCN</sequence>
<dbReference type="Proteomes" id="UP000735302">
    <property type="component" value="Unassembled WGS sequence"/>
</dbReference>
<keyword evidence="3" id="KW-0812">Transmembrane</keyword>
<evidence type="ECO:0000259" key="2">
    <source>
        <dbReference type="Pfam" id="PF24605"/>
    </source>
</evidence>
<keyword evidence="3" id="KW-0472">Membrane</keyword>
<reference evidence="3 4" key="1">
    <citation type="journal article" date="2021" name="Elife">
        <title>Chloroplast acquisition without the gene transfer in kleptoplastic sea slugs, Plakobranchus ocellatus.</title>
        <authorList>
            <person name="Maeda T."/>
            <person name="Takahashi S."/>
            <person name="Yoshida T."/>
            <person name="Shimamura S."/>
            <person name="Takaki Y."/>
            <person name="Nagai Y."/>
            <person name="Toyoda A."/>
            <person name="Suzuki Y."/>
            <person name="Arimoto A."/>
            <person name="Ishii H."/>
            <person name="Satoh N."/>
            <person name="Nishiyama T."/>
            <person name="Hasebe M."/>
            <person name="Maruyama T."/>
            <person name="Minagawa J."/>
            <person name="Obokata J."/>
            <person name="Shigenobu S."/>
        </authorList>
    </citation>
    <scope>NUCLEOTIDE SEQUENCE [LARGE SCALE GENOMIC DNA]</scope>
</reference>
<dbReference type="AlphaFoldDB" id="A0AAV4DMR0"/>
<accession>A0AAV4DMR0</accession>
<comment type="caution">
    <text evidence="3">The sequence shown here is derived from an EMBL/GenBank/DDBJ whole genome shotgun (WGS) entry which is preliminary data.</text>
</comment>
<proteinExistence type="predicted"/>
<organism evidence="3 4">
    <name type="scientific">Plakobranchus ocellatus</name>
    <dbReference type="NCBI Taxonomy" id="259542"/>
    <lineage>
        <taxon>Eukaryota</taxon>
        <taxon>Metazoa</taxon>
        <taxon>Spiralia</taxon>
        <taxon>Lophotrochozoa</taxon>
        <taxon>Mollusca</taxon>
        <taxon>Gastropoda</taxon>
        <taxon>Heterobranchia</taxon>
        <taxon>Euthyneura</taxon>
        <taxon>Panpulmonata</taxon>
        <taxon>Sacoglossa</taxon>
        <taxon>Placobranchoidea</taxon>
        <taxon>Plakobranchidae</taxon>
        <taxon>Plakobranchus</taxon>
    </lineage>
</organism>
<evidence type="ECO:0000256" key="1">
    <source>
        <dbReference type="SAM" id="MobiDB-lite"/>
    </source>
</evidence>
<feature type="domain" description="CEMIP" evidence="2">
    <location>
        <begin position="85"/>
        <end position="229"/>
    </location>
</feature>